<organism evidence="1 2">
    <name type="scientific">Holdemania filiformis</name>
    <dbReference type="NCBI Taxonomy" id="61171"/>
    <lineage>
        <taxon>Bacteria</taxon>
        <taxon>Bacillati</taxon>
        <taxon>Bacillota</taxon>
        <taxon>Erysipelotrichia</taxon>
        <taxon>Erysipelotrichales</taxon>
        <taxon>Erysipelotrichaceae</taxon>
        <taxon>Holdemania</taxon>
    </lineage>
</organism>
<dbReference type="EMBL" id="QRUP01000004">
    <property type="protein sequence ID" value="RGR75494.1"/>
    <property type="molecule type" value="Genomic_DNA"/>
</dbReference>
<dbReference type="Gene3D" id="1.10.8.200">
    <property type="entry name" value="Replisome organizer (g39p helicase loader/inhibitor protein)"/>
    <property type="match status" value="1"/>
</dbReference>
<dbReference type="RefSeq" id="WP_117894221.1">
    <property type="nucleotide sequence ID" value="NZ_CABJCV010000004.1"/>
</dbReference>
<evidence type="ECO:0000313" key="1">
    <source>
        <dbReference type="EMBL" id="RGR75494.1"/>
    </source>
</evidence>
<name>A0A412G468_9FIRM</name>
<keyword evidence="2" id="KW-1185">Reference proteome</keyword>
<dbReference type="AlphaFoldDB" id="A0A412G468"/>
<dbReference type="GeneID" id="83014656"/>
<comment type="caution">
    <text evidence="1">The sequence shown here is derived from an EMBL/GenBank/DDBJ whole genome shotgun (WGS) entry which is preliminary data.</text>
</comment>
<reference evidence="1 2" key="1">
    <citation type="submission" date="2018-08" db="EMBL/GenBank/DDBJ databases">
        <title>A genome reference for cultivated species of the human gut microbiota.</title>
        <authorList>
            <person name="Zou Y."/>
            <person name="Xue W."/>
            <person name="Luo G."/>
        </authorList>
    </citation>
    <scope>NUCLEOTIDE SEQUENCE [LARGE SCALE GENOMIC DNA]</scope>
    <source>
        <strain evidence="1 2">AF24-29</strain>
    </source>
</reference>
<accession>A0A412G468</accession>
<gene>
    <name evidence="1" type="ORF">DWY25_04465</name>
</gene>
<dbReference type="Proteomes" id="UP000284178">
    <property type="component" value="Unassembled WGS sequence"/>
</dbReference>
<proteinExistence type="predicted"/>
<sequence length="182" mass="20753">MNKQETAKILAVIKQTYPAFYYRQSEDDIKKSVTLWQSLFEDDDAVIVGAALKSFIVSDASGYPPTPGQIKEKMRLIMHPDRLSEADAWQAVKIAMRNGIYGAEEEYAKLPEEVKRVCSVSDIRDWAKMDTEDINTVVQSNFLKGFRRRQEQLEQVAMLPSSVKRLISAQKDSVKEIEDKSC</sequence>
<evidence type="ECO:0000313" key="2">
    <source>
        <dbReference type="Proteomes" id="UP000284178"/>
    </source>
</evidence>
<protein>
    <submittedName>
        <fullName evidence="1">Uncharacterized protein</fullName>
    </submittedName>
</protein>